<dbReference type="SUPFAM" id="SSF52540">
    <property type="entry name" value="P-loop containing nucleoside triphosphate hydrolases"/>
    <property type="match status" value="1"/>
</dbReference>
<dbReference type="PANTHER" id="PTHR42794">
    <property type="entry name" value="HEMIN IMPORT ATP-BINDING PROTEIN HMUV"/>
    <property type="match status" value="1"/>
</dbReference>
<dbReference type="Pfam" id="PF00005">
    <property type="entry name" value="ABC_tran"/>
    <property type="match status" value="1"/>
</dbReference>
<dbReference type="PROSITE" id="PS00211">
    <property type="entry name" value="ABC_TRANSPORTER_1"/>
    <property type="match status" value="1"/>
</dbReference>
<organism evidence="4 5">
    <name type="scientific">Micrococcoides hystricis</name>
    <dbReference type="NCBI Taxonomy" id="1572761"/>
    <lineage>
        <taxon>Bacteria</taxon>
        <taxon>Bacillati</taxon>
        <taxon>Actinomycetota</taxon>
        <taxon>Actinomycetes</taxon>
        <taxon>Micrococcales</taxon>
        <taxon>Micrococcaceae</taxon>
        <taxon>Micrococcoides</taxon>
    </lineage>
</organism>
<comment type="caution">
    <text evidence="4">The sequence shown here is derived from an EMBL/GenBank/DDBJ whole genome shotgun (WGS) entry which is preliminary data.</text>
</comment>
<dbReference type="Proteomes" id="UP001589862">
    <property type="component" value="Unassembled WGS sequence"/>
</dbReference>
<evidence type="ECO:0000256" key="2">
    <source>
        <dbReference type="ARBA" id="ARBA00022840"/>
    </source>
</evidence>
<proteinExistence type="predicted"/>
<dbReference type="InterPro" id="IPR027417">
    <property type="entry name" value="P-loop_NTPase"/>
</dbReference>
<dbReference type="PROSITE" id="PS50893">
    <property type="entry name" value="ABC_TRANSPORTER_2"/>
    <property type="match status" value="1"/>
</dbReference>
<keyword evidence="1" id="KW-0547">Nucleotide-binding</keyword>
<gene>
    <name evidence="4" type="ORF">ACFFFR_11420</name>
</gene>
<dbReference type="InterPro" id="IPR003439">
    <property type="entry name" value="ABC_transporter-like_ATP-bd"/>
</dbReference>
<sequence>MSWPTITSLLRRVFSTSEFGLPAASADQPVLQASGLGVSRGSRDILSGINLRIHAGEKVGLLGPNGSGKTSLLRVLAGMVAPDEGSVQLHGRELSKLPDRHRARLLALVAQEEATELPFTARDVLLLGRTAGQPDWHPHRRCDHAAVEDLAQRWELTGLLDRSLQEMSGGERRRVLLARAFAQRSALLLLDEPTNHLDLRHQHQLLDHLRASSETTVMALHDLDLAASYCTRVLVLHDGHIVADGHPSTVLTQELIRQVWQVQALPVHLAGQTRLLIEGA</sequence>
<dbReference type="Gene3D" id="3.40.50.300">
    <property type="entry name" value="P-loop containing nucleotide triphosphate hydrolases"/>
    <property type="match status" value="1"/>
</dbReference>
<evidence type="ECO:0000256" key="1">
    <source>
        <dbReference type="ARBA" id="ARBA00022741"/>
    </source>
</evidence>
<evidence type="ECO:0000313" key="5">
    <source>
        <dbReference type="Proteomes" id="UP001589862"/>
    </source>
</evidence>
<dbReference type="CDD" id="cd03214">
    <property type="entry name" value="ABC_Iron-Siderophores_B12_Hemin"/>
    <property type="match status" value="1"/>
</dbReference>
<keyword evidence="5" id="KW-1185">Reference proteome</keyword>
<name>A0ABV6PF27_9MICC</name>
<reference evidence="4 5" key="1">
    <citation type="submission" date="2024-09" db="EMBL/GenBank/DDBJ databases">
        <authorList>
            <person name="Sun Q."/>
            <person name="Mori K."/>
        </authorList>
    </citation>
    <scope>NUCLEOTIDE SEQUENCE [LARGE SCALE GENOMIC DNA]</scope>
    <source>
        <strain evidence="4 5">NCAIM B.02604</strain>
    </source>
</reference>
<accession>A0ABV6PF27</accession>
<dbReference type="SMART" id="SM00382">
    <property type="entry name" value="AAA"/>
    <property type="match status" value="1"/>
</dbReference>
<evidence type="ECO:0000313" key="4">
    <source>
        <dbReference type="EMBL" id="MFC0582977.1"/>
    </source>
</evidence>
<dbReference type="RefSeq" id="WP_377460569.1">
    <property type="nucleotide sequence ID" value="NZ_JBHLUB010000032.1"/>
</dbReference>
<dbReference type="PANTHER" id="PTHR42794:SF2">
    <property type="entry name" value="ABC TRANSPORTER ATP-BINDING PROTEIN"/>
    <property type="match status" value="1"/>
</dbReference>
<dbReference type="EMBL" id="JBHLUB010000032">
    <property type="protein sequence ID" value="MFC0582977.1"/>
    <property type="molecule type" value="Genomic_DNA"/>
</dbReference>
<protein>
    <submittedName>
        <fullName evidence="4">ABC transporter ATP-binding protein</fullName>
    </submittedName>
</protein>
<feature type="domain" description="ABC transporter" evidence="3">
    <location>
        <begin position="31"/>
        <end position="263"/>
    </location>
</feature>
<dbReference type="InterPro" id="IPR017871">
    <property type="entry name" value="ABC_transporter-like_CS"/>
</dbReference>
<dbReference type="GO" id="GO:0005524">
    <property type="term" value="F:ATP binding"/>
    <property type="evidence" value="ECO:0007669"/>
    <property type="project" value="UniProtKB-KW"/>
</dbReference>
<dbReference type="InterPro" id="IPR003593">
    <property type="entry name" value="AAA+_ATPase"/>
</dbReference>
<evidence type="ECO:0000259" key="3">
    <source>
        <dbReference type="PROSITE" id="PS50893"/>
    </source>
</evidence>
<keyword evidence="2 4" id="KW-0067">ATP-binding</keyword>